<dbReference type="GO" id="GO:0047429">
    <property type="term" value="F:nucleoside triphosphate diphosphatase activity"/>
    <property type="evidence" value="ECO:0007669"/>
    <property type="project" value="InterPro"/>
</dbReference>
<dbReference type="SUPFAM" id="SSF101386">
    <property type="entry name" value="all-alpha NTP pyrophosphatases"/>
    <property type="match status" value="1"/>
</dbReference>
<dbReference type="PIRSF" id="PIRSF029826">
    <property type="entry name" value="UCP029826_pph"/>
    <property type="match status" value="1"/>
</dbReference>
<dbReference type="PANTHER" id="PTHR46523">
    <property type="entry name" value="DCTP PYROPHOSPHATASE 1"/>
    <property type="match status" value="1"/>
</dbReference>
<keyword evidence="2" id="KW-1185">Reference proteome</keyword>
<dbReference type="EMBL" id="POTW01000015">
    <property type="protein sequence ID" value="PZF84515.1"/>
    <property type="molecule type" value="Genomic_DNA"/>
</dbReference>
<protein>
    <submittedName>
        <fullName evidence="1">Nucleotide pyrophosphohydrolase</fullName>
    </submittedName>
</protein>
<dbReference type="GO" id="GO:0009143">
    <property type="term" value="P:nucleoside triphosphate catabolic process"/>
    <property type="evidence" value="ECO:0007669"/>
    <property type="project" value="InterPro"/>
</dbReference>
<organism evidence="1 2">
    <name type="scientific">Jiangella anatolica</name>
    <dbReference type="NCBI Taxonomy" id="2670374"/>
    <lineage>
        <taxon>Bacteria</taxon>
        <taxon>Bacillati</taxon>
        <taxon>Actinomycetota</taxon>
        <taxon>Actinomycetes</taxon>
        <taxon>Jiangellales</taxon>
        <taxon>Jiangellaceae</taxon>
        <taxon>Jiangella</taxon>
    </lineage>
</organism>
<dbReference type="InterPro" id="IPR052555">
    <property type="entry name" value="dCTP_Pyrophosphatase"/>
</dbReference>
<comment type="caution">
    <text evidence="1">The sequence shown here is derived from an EMBL/GenBank/DDBJ whole genome shotgun (WGS) entry which is preliminary data.</text>
</comment>
<dbReference type="CDD" id="cd11537">
    <property type="entry name" value="NTP-PPase_RS21-C6_like"/>
    <property type="match status" value="1"/>
</dbReference>
<dbReference type="Proteomes" id="UP000248764">
    <property type="component" value="Unassembled WGS sequence"/>
</dbReference>
<dbReference type="PANTHER" id="PTHR46523:SF1">
    <property type="entry name" value="DCTP PYROPHOSPHATASE 1"/>
    <property type="match status" value="1"/>
</dbReference>
<evidence type="ECO:0000313" key="2">
    <source>
        <dbReference type="Proteomes" id="UP000248764"/>
    </source>
</evidence>
<proteinExistence type="predicted"/>
<name>A0A2W2BBE1_9ACTN</name>
<dbReference type="InterPro" id="IPR025984">
    <property type="entry name" value="DCTPP"/>
</dbReference>
<sequence length="112" mass="12443">MTIVTDTSTLDGLRERLTRFVADRQWESFHTPKNLAMALAGEVGELLAEFQWLTPEESAAVVTADPEAAARIRSELADVTTYLVHLAMALDVDLVANAHHKLDEVEVRYPPL</sequence>
<gene>
    <name evidence="1" type="ORF">C1I92_08720</name>
</gene>
<accession>A0A2W2BBE1</accession>
<dbReference type="AlphaFoldDB" id="A0A2W2BBE1"/>
<evidence type="ECO:0000313" key="1">
    <source>
        <dbReference type="EMBL" id="PZF84515.1"/>
    </source>
</evidence>
<reference evidence="1 2" key="1">
    <citation type="submission" date="2018-01" db="EMBL/GenBank/DDBJ databases">
        <title>Draft genome sequence of Jiangella sp. GTF31.</title>
        <authorList>
            <person name="Sahin N."/>
            <person name="Ay H."/>
            <person name="Saygin H."/>
        </authorList>
    </citation>
    <scope>NUCLEOTIDE SEQUENCE [LARGE SCALE GENOMIC DNA]</scope>
    <source>
        <strain evidence="1 2">GTF31</strain>
    </source>
</reference>
<keyword evidence="1" id="KW-0378">Hydrolase</keyword>
<dbReference type="Gene3D" id="1.10.287.1080">
    <property type="entry name" value="MazG-like"/>
    <property type="match status" value="1"/>
</dbReference>